<dbReference type="InterPro" id="IPR051683">
    <property type="entry name" value="Enoyl-CoA_Hydratase/Isomerase"/>
</dbReference>
<dbReference type="InterPro" id="IPR014748">
    <property type="entry name" value="Enoyl-CoA_hydra_C"/>
</dbReference>
<organism evidence="3 4">
    <name type="scientific">Pseudonocardia broussonetiae</name>
    <dbReference type="NCBI Taxonomy" id="2736640"/>
    <lineage>
        <taxon>Bacteria</taxon>
        <taxon>Bacillati</taxon>
        <taxon>Actinomycetota</taxon>
        <taxon>Actinomycetes</taxon>
        <taxon>Pseudonocardiales</taxon>
        <taxon>Pseudonocardiaceae</taxon>
        <taxon>Pseudonocardia</taxon>
    </lineage>
</organism>
<dbReference type="PANTHER" id="PTHR42964">
    <property type="entry name" value="ENOYL-COA HYDRATASE"/>
    <property type="match status" value="1"/>
</dbReference>
<evidence type="ECO:0000313" key="3">
    <source>
        <dbReference type="EMBL" id="QJY47481.1"/>
    </source>
</evidence>
<dbReference type="InterPro" id="IPR029045">
    <property type="entry name" value="ClpP/crotonase-like_dom_sf"/>
</dbReference>
<accession>A0A6M6JMG1</accession>
<dbReference type="Proteomes" id="UP000505377">
    <property type="component" value="Chromosome"/>
</dbReference>
<dbReference type="InterPro" id="IPR001753">
    <property type="entry name" value="Enoyl-CoA_hydra/iso"/>
</dbReference>
<dbReference type="Gene3D" id="3.90.226.10">
    <property type="entry name" value="2-enoyl-CoA Hydratase, Chain A, domain 1"/>
    <property type="match status" value="1"/>
</dbReference>
<sequence>MTDSPAIARQLYEALATGDGPALDALLDPAFRGVLADGMPFGAGGGHDGADAMRRDGWAVIGRHFAARAEPERFTALEDGRLLVTGRYGGRGRHGGGPLDAAFAHVLSIAHGRVTALEQYTDTARWERAASPFSTLALQVVDGVATVRLDRPDRGNAIDPAMTRDLAEVATRLREDDAVRAVLLAGNGPMFTAGGDLALLSGLPADELPRVLRRMIDDYHLALARLSALDAPIVAAVHGAAAGGGLGMVHVADIVIASEEATFALGYGGIGLTSDGGNTWYLPRLVGMRRAQELFLLNHRFSAAEALEWGLVTRVVPAADVEAEAGAVVARLAAGPTRAFGGMRRLLRQSLETGLRDQLAAEQDLIVEACTTPDAAEGLAAFIGKRRPQFTGHRSRETP</sequence>
<dbReference type="PANTHER" id="PTHR42964:SF1">
    <property type="entry name" value="POLYKETIDE BIOSYNTHESIS ENOYL-COA HYDRATASE PKSH-RELATED"/>
    <property type="match status" value="1"/>
</dbReference>
<dbReference type="Gene3D" id="1.10.12.10">
    <property type="entry name" value="Lyase 2-enoyl-coa Hydratase, Chain A, domain 2"/>
    <property type="match status" value="1"/>
</dbReference>
<dbReference type="Gene3D" id="3.10.450.50">
    <property type="match status" value="1"/>
</dbReference>
<dbReference type="GO" id="GO:0003824">
    <property type="term" value="F:catalytic activity"/>
    <property type="evidence" value="ECO:0007669"/>
    <property type="project" value="UniProtKB-ARBA"/>
</dbReference>
<dbReference type="CDD" id="cd06558">
    <property type="entry name" value="crotonase-like"/>
    <property type="match status" value="1"/>
</dbReference>
<dbReference type="RefSeq" id="WP_172160126.1">
    <property type="nucleotide sequence ID" value="NZ_CP053564.1"/>
</dbReference>
<dbReference type="Pfam" id="PF12680">
    <property type="entry name" value="SnoaL_2"/>
    <property type="match status" value="1"/>
</dbReference>
<evidence type="ECO:0000259" key="2">
    <source>
        <dbReference type="Pfam" id="PF12680"/>
    </source>
</evidence>
<dbReference type="InterPro" id="IPR037401">
    <property type="entry name" value="SnoaL-like"/>
</dbReference>
<dbReference type="EMBL" id="CP053564">
    <property type="protein sequence ID" value="QJY47481.1"/>
    <property type="molecule type" value="Genomic_DNA"/>
</dbReference>
<evidence type="ECO:0000313" key="4">
    <source>
        <dbReference type="Proteomes" id="UP000505377"/>
    </source>
</evidence>
<evidence type="ECO:0000256" key="1">
    <source>
        <dbReference type="ARBA" id="ARBA00005254"/>
    </source>
</evidence>
<reference evidence="3 4" key="1">
    <citation type="submission" date="2020-05" db="EMBL/GenBank/DDBJ databases">
        <authorList>
            <person name="Mo P."/>
        </authorList>
    </citation>
    <scope>NUCLEOTIDE SEQUENCE [LARGE SCALE GENOMIC DNA]</scope>
    <source>
        <strain evidence="3 4">Gen01</strain>
    </source>
</reference>
<name>A0A6M6JMG1_9PSEU</name>
<dbReference type="KEGG" id="pbro:HOP40_18055"/>
<comment type="similarity">
    <text evidence="1">Belongs to the enoyl-CoA hydratase/isomerase family.</text>
</comment>
<dbReference type="SUPFAM" id="SSF54427">
    <property type="entry name" value="NTF2-like"/>
    <property type="match status" value="1"/>
</dbReference>
<dbReference type="SUPFAM" id="SSF52096">
    <property type="entry name" value="ClpP/crotonase"/>
    <property type="match status" value="1"/>
</dbReference>
<proteinExistence type="inferred from homology"/>
<dbReference type="InterPro" id="IPR032710">
    <property type="entry name" value="NTF2-like_dom_sf"/>
</dbReference>
<dbReference type="AlphaFoldDB" id="A0A6M6JMG1"/>
<keyword evidence="4" id="KW-1185">Reference proteome</keyword>
<feature type="domain" description="SnoaL-like" evidence="2">
    <location>
        <begin position="8"/>
        <end position="115"/>
    </location>
</feature>
<dbReference type="Pfam" id="PF00378">
    <property type="entry name" value="ECH_1"/>
    <property type="match status" value="1"/>
</dbReference>
<gene>
    <name evidence="3" type="ORF">HOP40_18055</name>
</gene>
<protein>
    <submittedName>
        <fullName evidence="3">SnoaL-like domain-containing protein</fullName>
    </submittedName>
</protein>